<keyword evidence="1" id="KW-0456">Lyase</keyword>
<dbReference type="InterPro" id="IPR013342">
    <property type="entry name" value="Mandelate_racemase_C"/>
</dbReference>
<dbReference type="PANTHER" id="PTHR48080:SF2">
    <property type="entry name" value="D-GALACTONATE DEHYDRATASE"/>
    <property type="match status" value="1"/>
</dbReference>
<dbReference type="EMBL" id="UINC01059033">
    <property type="protein sequence ID" value="SVB81987.1"/>
    <property type="molecule type" value="Genomic_DNA"/>
</dbReference>
<dbReference type="SUPFAM" id="SSF51604">
    <property type="entry name" value="Enolase C-terminal domain-like"/>
    <property type="match status" value="1"/>
</dbReference>
<evidence type="ECO:0000313" key="3">
    <source>
        <dbReference type="EMBL" id="SVB81987.1"/>
    </source>
</evidence>
<dbReference type="Gene3D" id="3.20.20.120">
    <property type="entry name" value="Enolase-like C-terminal domain"/>
    <property type="match status" value="1"/>
</dbReference>
<evidence type="ECO:0000256" key="1">
    <source>
        <dbReference type="ARBA" id="ARBA00023239"/>
    </source>
</evidence>
<reference evidence="3" key="1">
    <citation type="submission" date="2018-05" db="EMBL/GenBank/DDBJ databases">
        <authorList>
            <person name="Lanie J.A."/>
            <person name="Ng W.-L."/>
            <person name="Kazmierczak K.M."/>
            <person name="Andrzejewski T.M."/>
            <person name="Davidsen T.M."/>
            <person name="Wayne K.J."/>
            <person name="Tettelin H."/>
            <person name="Glass J.I."/>
            <person name="Rusch D."/>
            <person name="Podicherti R."/>
            <person name="Tsui H.-C.T."/>
            <person name="Winkler M.E."/>
        </authorList>
    </citation>
    <scope>NUCLEOTIDE SEQUENCE</scope>
</reference>
<dbReference type="AlphaFoldDB" id="A0A382H4Y7"/>
<dbReference type="Pfam" id="PF13378">
    <property type="entry name" value="MR_MLE_C"/>
    <property type="match status" value="1"/>
</dbReference>
<gene>
    <name evidence="3" type="ORF">METZ01_LOCUS234841</name>
</gene>
<protein>
    <recommendedName>
        <fullName evidence="2">Mandelate racemase/muconate lactonizing enzyme C-terminal domain-containing protein</fullName>
    </recommendedName>
</protein>
<dbReference type="GO" id="GO:0016829">
    <property type="term" value="F:lyase activity"/>
    <property type="evidence" value="ECO:0007669"/>
    <property type="project" value="UniProtKB-KW"/>
</dbReference>
<dbReference type="PROSITE" id="PS00908">
    <property type="entry name" value="MR_MLE_1"/>
    <property type="match status" value="1"/>
</dbReference>
<sequence length="415" mass="46057">MRQNPSRILPLTCKPEHPSMKINDLKCTILGNNPVIRITTDEGICGWGEAESSKSYLKPHVLFYRDLILGEDPTNVERVMLKIRRMGAFKPWGSAVSAIEMALWDIAGKAAGVPVYKLLGGKIRDTVLTYNGSVRFPMDGQTPEDYAENMAKMKARKEGFTIIKQAVGFHNMGMMKLPSMFYGEVQSGRRAANRGLMTEHGLNYVLDCVIAMKEVLSDEVGLALDCGPGWTLPDATRFARALEPYNIMWIEDILTGDYTPYVQADLYRDLTMSTSTPVHTGEQIYLRQNFTELIEKQAVNIVGPDPADIGGIAELKWVAEYADLHGILMAPHGIFDGLIGLAALVQVSAAMPHNLVAFEYPIGDPAWWYDIVDGLPEDIVKNGQIEVWDRPGLGVDIIPEAAKQHLPEGDEDFFD</sequence>
<dbReference type="PANTHER" id="PTHR48080">
    <property type="entry name" value="D-GALACTONATE DEHYDRATASE-RELATED"/>
    <property type="match status" value="1"/>
</dbReference>
<feature type="domain" description="Mandelate racemase/muconate lactonizing enzyme C-terminal" evidence="2">
    <location>
        <begin position="143"/>
        <end position="277"/>
    </location>
</feature>
<accession>A0A382H4Y7</accession>
<dbReference type="SFLD" id="SFLDG00179">
    <property type="entry name" value="mandelate_racemase"/>
    <property type="match status" value="1"/>
</dbReference>
<dbReference type="Pfam" id="PF02746">
    <property type="entry name" value="MR_MLE_N"/>
    <property type="match status" value="1"/>
</dbReference>
<dbReference type="InterPro" id="IPR036849">
    <property type="entry name" value="Enolase-like_C_sf"/>
</dbReference>
<dbReference type="Gene3D" id="3.30.390.10">
    <property type="entry name" value="Enolase-like, N-terminal domain"/>
    <property type="match status" value="1"/>
</dbReference>
<dbReference type="InterPro" id="IPR029017">
    <property type="entry name" value="Enolase-like_N"/>
</dbReference>
<dbReference type="CDD" id="cd03316">
    <property type="entry name" value="MR_like"/>
    <property type="match status" value="1"/>
</dbReference>
<name>A0A382H4Y7_9ZZZZ</name>
<dbReference type="InterPro" id="IPR013341">
    <property type="entry name" value="Mandelate_racemase_N_dom"/>
</dbReference>
<dbReference type="InterPro" id="IPR029065">
    <property type="entry name" value="Enolase_C-like"/>
</dbReference>
<evidence type="ECO:0000259" key="2">
    <source>
        <dbReference type="SMART" id="SM00922"/>
    </source>
</evidence>
<organism evidence="3">
    <name type="scientific">marine metagenome</name>
    <dbReference type="NCBI Taxonomy" id="408172"/>
    <lineage>
        <taxon>unclassified sequences</taxon>
        <taxon>metagenomes</taxon>
        <taxon>ecological metagenomes</taxon>
    </lineage>
</organism>
<dbReference type="SUPFAM" id="SSF54826">
    <property type="entry name" value="Enolase N-terminal domain-like"/>
    <property type="match status" value="1"/>
</dbReference>
<proteinExistence type="predicted"/>
<dbReference type="InterPro" id="IPR018110">
    <property type="entry name" value="Mandel_Rmase/mucon_lact_enz_CS"/>
</dbReference>
<dbReference type="InterPro" id="IPR034593">
    <property type="entry name" value="DgoD-like"/>
</dbReference>
<dbReference type="SFLD" id="SFLDS00001">
    <property type="entry name" value="Enolase"/>
    <property type="match status" value="1"/>
</dbReference>
<dbReference type="SMART" id="SM00922">
    <property type="entry name" value="MR_MLE"/>
    <property type="match status" value="1"/>
</dbReference>
<dbReference type="GO" id="GO:0009063">
    <property type="term" value="P:amino acid catabolic process"/>
    <property type="evidence" value="ECO:0007669"/>
    <property type="project" value="InterPro"/>
</dbReference>